<protein>
    <submittedName>
        <fullName evidence="2">Uncharacterized protein</fullName>
    </submittedName>
</protein>
<dbReference type="PROSITE" id="PS51257">
    <property type="entry name" value="PROKAR_LIPOPROTEIN"/>
    <property type="match status" value="1"/>
</dbReference>
<evidence type="ECO:0000313" key="2">
    <source>
        <dbReference type="EMBL" id="TVT54496.1"/>
    </source>
</evidence>
<sequence>MKTMAFILVLTLLAGCQQQPIRRGNQVGAVTGAVSITEDLQSLMDFSDRFQSYEREGQLALCAEMRAAFEREANRWTGWYLATAISQVDGCGTPQEAIGWIQAMLKQRFVSSEVSWLAHYQIRLLQYQQQQQQQLAATTAEQKKLQRRLSQMDKSNSILEKQLQDLKRIETSINRRLDEKHKAD</sequence>
<evidence type="ECO:0000256" key="1">
    <source>
        <dbReference type="SAM" id="Coils"/>
    </source>
</evidence>
<name>A0A558D0F8_9GAMM</name>
<dbReference type="EMBL" id="VMRY01000041">
    <property type="protein sequence ID" value="TVT54496.1"/>
    <property type="molecule type" value="Genomic_DNA"/>
</dbReference>
<evidence type="ECO:0000313" key="3">
    <source>
        <dbReference type="Proteomes" id="UP000317355"/>
    </source>
</evidence>
<gene>
    <name evidence="2" type="ORF">FHK82_09865</name>
</gene>
<dbReference type="Proteomes" id="UP000317355">
    <property type="component" value="Unassembled WGS sequence"/>
</dbReference>
<organism evidence="2 3">
    <name type="scientific">Sedimenticola thiotaurini</name>
    <dbReference type="NCBI Taxonomy" id="1543721"/>
    <lineage>
        <taxon>Bacteria</taxon>
        <taxon>Pseudomonadati</taxon>
        <taxon>Pseudomonadota</taxon>
        <taxon>Gammaproteobacteria</taxon>
        <taxon>Chromatiales</taxon>
        <taxon>Sedimenticolaceae</taxon>
        <taxon>Sedimenticola</taxon>
    </lineage>
</organism>
<proteinExistence type="predicted"/>
<accession>A0A558D0F8</accession>
<feature type="coiled-coil region" evidence="1">
    <location>
        <begin position="128"/>
        <end position="169"/>
    </location>
</feature>
<comment type="caution">
    <text evidence="2">The sequence shown here is derived from an EMBL/GenBank/DDBJ whole genome shotgun (WGS) entry which is preliminary data.</text>
</comment>
<reference evidence="2 3" key="1">
    <citation type="submission" date="2019-07" db="EMBL/GenBank/DDBJ databases">
        <title>The pathways for chlorine oxyanion respiration interact through the shared metabolite chlorate.</title>
        <authorList>
            <person name="Barnum T.P."/>
            <person name="Cheng Y."/>
            <person name="Hill K.A."/>
            <person name="Lucas L.N."/>
            <person name="Carlson H.K."/>
            <person name="Coates J.D."/>
        </authorList>
    </citation>
    <scope>NUCLEOTIDE SEQUENCE [LARGE SCALE GENOMIC DNA]</scope>
    <source>
        <strain evidence="2">BK-3</strain>
    </source>
</reference>
<keyword evidence="1" id="KW-0175">Coiled coil</keyword>
<dbReference type="AlphaFoldDB" id="A0A558D0F8"/>